<evidence type="ECO:0000259" key="7">
    <source>
        <dbReference type="Pfam" id="PF07730"/>
    </source>
</evidence>
<keyword evidence="1" id="KW-0597">Phosphoprotein</keyword>
<evidence type="ECO:0000259" key="5">
    <source>
        <dbReference type="Pfam" id="PF02518"/>
    </source>
</evidence>
<dbReference type="AlphaFoldDB" id="A0A1M5BEN1"/>
<dbReference type="STRING" id="1194090.SAMN05443144_108101"/>
<dbReference type="OrthoDB" id="9778366at2"/>
<evidence type="ECO:0000256" key="4">
    <source>
        <dbReference type="SAM" id="SignalP"/>
    </source>
</evidence>
<keyword evidence="3" id="KW-0812">Transmembrane</keyword>
<dbReference type="PANTHER" id="PTHR43547">
    <property type="entry name" value="TWO-COMPONENT HISTIDINE KINASE"/>
    <property type="match status" value="1"/>
</dbReference>
<dbReference type="EMBL" id="FQUS01000008">
    <property type="protein sequence ID" value="SHF41023.1"/>
    <property type="molecule type" value="Genomic_DNA"/>
</dbReference>
<evidence type="ECO:0000313" key="9">
    <source>
        <dbReference type="Proteomes" id="UP000184041"/>
    </source>
</evidence>
<evidence type="ECO:0000313" key="8">
    <source>
        <dbReference type="EMBL" id="SHF41023.1"/>
    </source>
</evidence>
<dbReference type="CDD" id="cd16917">
    <property type="entry name" value="HATPase_UhpB-NarQ-NarX-like"/>
    <property type="match status" value="1"/>
</dbReference>
<dbReference type="Pfam" id="PF07730">
    <property type="entry name" value="HisKA_3"/>
    <property type="match status" value="1"/>
</dbReference>
<dbReference type="Proteomes" id="UP000184041">
    <property type="component" value="Unassembled WGS sequence"/>
</dbReference>
<feature type="domain" description="Histidine kinase/HSP90-like ATPase" evidence="5">
    <location>
        <begin position="873"/>
        <end position="952"/>
    </location>
</feature>
<dbReference type="GO" id="GO:0016020">
    <property type="term" value="C:membrane"/>
    <property type="evidence" value="ECO:0007669"/>
    <property type="project" value="InterPro"/>
</dbReference>
<dbReference type="InterPro" id="IPR003594">
    <property type="entry name" value="HATPase_dom"/>
</dbReference>
<dbReference type="InterPro" id="IPR011123">
    <property type="entry name" value="Y_Y_Y"/>
</dbReference>
<protein>
    <submittedName>
        <fullName evidence="8">Ligand-binding sensor domain-containing protein</fullName>
    </submittedName>
</protein>
<dbReference type="Gene3D" id="1.20.5.1930">
    <property type="match status" value="1"/>
</dbReference>
<keyword evidence="3" id="KW-1133">Transmembrane helix</keyword>
<dbReference type="Gene3D" id="3.30.565.10">
    <property type="entry name" value="Histidine kinase-like ATPase, C-terminal domain"/>
    <property type="match status" value="1"/>
</dbReference>
<dbReference type="GO" id="GO:0000155">
    <property type="term" value="F:phosphorelay sensor kinase activity"/>
    <property type="evidence" value="ECO:0007669"/>
    <property type="project" value="InterPro"/>
</dbReference>
<dbReference type="Pfam" id="PF07495">
    <property type="entry name" value="Y_Y_Y"/>
    <property type="match status" value="1"/>
</dbReference>
<accession>A0A1M5BEN1</accession>
<feature type="domain" description="Two component regulator three Y" evidence="6">
    <location>
        <begin position="665"/>
        <end position="728"/>
    </location>
</feature>
<evidence type="ECO:0000256" key="3">
    <source>
        <dbReference type="SAM" id="Phobius"/>
    </source>
</evidence>
<sequence length="956" mass="107288">MKQSSVILLLFALLCSFAQAQVLPFRTYSIEHGLSESVVNDLIQDSEGYLWVATSYGLNRFDGIQFKNYYTEEGLLDNRVTALYEDHNNQLWIGTESGVNVLRSDSIHTPQALRPLQSSTVLAIYQDQLNDYWFATDGEGVWHWDQSRNLTQYREVNGLGGDRVRDIVEDDRGVLWFATREGLTKLEGGNFRTFTTEDGLADNRLRDLALTSDGLLWVATRGGLCRVKEDDIHCYSEDDGLVNNRIQSISVTESDGLWLGTEEGGSFFEDEHFTNYAIEEGLANNIIQATQYDREGNIWFGTFGGGISLFLGSGFKNYTVEEGLPNNVVTAITEDPSGSHWISTYGGGITRIDSSGSATTYNSENGLVDNKVYTLDSDGEGRLFIGTRWGLSIFDGHQFVNFDEEELPYRKIRALHQSRQEPGNWWLGTYGEGVLKYDGNRFEQLTEEDSLANNTVMAVEEMEDGSVWLATYGGVSRLRDGKFTNYTIQDGLPNNGVLDILKDKAGNLWFATFGGLAQFNNNGTFETITAADGLPDEVCYFIEQDDRGIFWIGTNRGIVRFDYGAYSSGQNSKEVPAFKLITQDQGLVANEMNAGASYEDSNGTLWFGSVGGVTQFDPTKEKVNRAAPKVHIENITVSGESIGVKPDLEVGSDNHNITFTFIGINFTAPHQVEYRYRLKNSGEGWQRTTERSVRYPALMAGDYTFEVMAQNNDGQLSAQKAEISFTVLAPFWLRWWFFILLLVVISGVIAFIYNYYRVRKMVDIERMRVRIASDLHDDVGSALTEIALQSDFLQTMDVDDPLQESIRQIGNQSRKIVSSLDDIVWSIDARNDTLGDLTDRMQDHVNSVLPEKEVTYQFEGNMEEKLQVSLKENLYLIFKEAINNIAKHSNADKVEVALSTNGRGFSLRVRDNGSSAKNERKSGQGLRNMKMRSNRIGADITFNNSEGFEVRVEHAG</sequence>
<name>A0A1M5BEN1_9BACT</name>
<reference evidence="8 9" key="1">
    <citation type="submission" date="2016-11" db="EMBL/GenBank/DDBJ databases">
        <authorList>
            <person name="Jaros S."/>
            <person name="Januszkiewicz K."/>
            <person name="Wedrychowicz H."/>
        </authorList>
    </citation>
    <scope>NUCLEOTIDE SEQUENCE [LARGE SCALE GENOMIC DNA]</scope>
    <source>
        <strain evidence="8 9">DSM 21986</strain>
    </source>
</reference>
<dbReference type="Pfam" id="PF02518">
    <property type="entry name" value="HATPase_c"/>
    <property type="match status" value="1"/>
</dbReference>
<dbReference type="InterPro" id="IPR011712">
    <property type="entry name" value="Sig_transdc_His_kin_sub3_dim/P"/>
</dbReference>
<dbReference type="PANTHER" id="PTHR43547:SF2">
    <property type="entry name" value="HYBRID SIGNAL TRANSDUCTION HISTIDINE KINASE C"/>
    <property type="match status" value="1"/>
</dbReference>
<dbReference type="Pfam" id="PF07494">
    <property type="entry name" value="Reg_prop"/>
    <property type="match status" value="6"/>
</dbReference>
<proteinExistence type="predicted"/>
<keyword evidence="3" id="KW-0472">Membrane</keyword>
<dbReference type="RefSeq" id="WP_073062700.1">
    <property type="nucleotide sequence ID" value="NZ_FQUS01000008.1"/>
</dbReference>
<organism evidence="8 9">
    <name type="scientific">Fodinibius roseus</name>
    <dbReference type="NCBI Taxonomy" id="1194090"/>
    <lineage>
        <taxon>Bacteria</taxon>
        <taxon>Pseudomonadati</taxon>
        <taxon>Balneolota</taxon>
        <taxon>Balneolia</taxon>
        <taxon>Balneolales</taxon>
        <taxon>Balneolaceae</taxon>
        <taxon>Fodinibius</taxon>
    </lineage>
</organism>
<feature type="signal peptide" evidence="4">
    <location>
        <begin position="1"/>
        <end position="20"/>
    </location>
</feature>
<dbReference type="SUPFAM" id="SSF63829">
    <property type="entry name" value="Calcium-dependent phosphotriesterase"/>
    <property type="match status" value="3"/>
</dbReference>
<evidence type="ECO:0000256" key="2">
    <source>
        <dbReference type="SAM" id="MobiDB-lite"/>
    </source>
</evidence>
<dbReference type="SUPFAM" id="SSF55874">
    <property type="entry name" value="ATPase domain of HSP90 chaperone/DNA topoisomerase II/histidine kinase"/>
    <property type="match status" value="1"/>
</dbReference>
<feature type="chain" id="PRO_5013222963" evidence="4">
    <location>
        <begin position="21"/>
        <end position="956"/>
    </location>
</feature>
<dbReference type="Gene3D" id="2.60.40.10">
    <property type="entry name" value="Immunoglobulins"/>
    <property type="match status" value="1"/>
</dbReference>
<dbReference type="Gene3D" id="2.130.10.10">
    <property type="entry name" value="YVTN repeat-like/Quinoprotein amine dehydrogenase"/>
    <property type="match status" value="5"/>
</dbReference>
<evidence type="ECO:0000259" key="6">
    <source>
        <dbReference type="Pfam" id="PF07495"/>
    </source>
</evidence>
<dbReference type="InterPro" id="IPR036890">
    <property type="entry name" value="HATPase_C_sf"/>
</dbReference>
<keyword evidence="9" id="KW-1185">Reference proteome</keyword>
<keyword evidence="4" id="KW-0732">Signal</keyword>
<feature type="domain" description="Signal transduction histidine kinase subgroup 3 dimerisation and phosphoacceptor" evidence="7">
    <location>
        <begin position="768"/>
        <end position="825"/>
    </location>
</feature>
<evidence type="ECO:0000256" key="1">
    <source>
        <dbReference type="ARBA" id="ARBA00022553"/>
    </source>
</evidence>
<feature type="region of interest" description="Disordered" evidence="2">
    <location>
        <begin position="910"/>
        <end position="930"/>
    </location>
</feature>
<dbReference type="InterPro" id="IPR015943">
    <property type="entry name" value="WD40/YVTN_repeat-like_dom_sf"/>
</dbReference>
<feature type="transmembrane region" description="Helical" evidence="3">
    <location>
        <begin position="735"/>
        <end position="756"/>
    </location>
</feature>
<dbReference type="InterPro" id="IPR013783">
    <property type="entry name" value="Ig-like_fold"/>
</dbReference>
<gene>
    <name evidence="8" type="ORF">SAMN05443144_108101</name>
</gene>
<dbReference type="InterPro" id="IPR011110">
    <property type="entry name" value="Reg_prop"/>
</dbReference>
<dbReference type="GO" id="GO:0046983">
    <property type="term" value="F:protein dimerization activity"/>
    <property type="evidence" value="ECO:0007669"/>
    <property type="project" value="InterPro"/>
</dbReference>